<dbReference type="RefSeq" id="XP_007878602.1">
    <property type="nucleotide sequence ID" value="XM_007880411.1"/>
</dbReference>
<evidence type="ECO:0000313" key="5">
    <source>
        <dbReference type="EMBL" id="EPQ29678.1"/>
    </source>
</evidence>
<dbReference type="GeneID" id="19317011"/>
<evidence type="ECO:0000259" key="4">
    <source>
        <dbReference type="PROSITE" id="PS50162"/>
    </source>
</evidence>
<dbReference type="GO" id="GO:0000730">
    <property type="term" value="P:DNA recombinase assembly"/>
    <property type="evidence" value="ECO:0007669"/>
    <property type="project" value="TreeGrafter"/>
</dbReference>
<feature type="region of interest" description="Disordered" evidence="3">
    <location>
        <begin position="124"/>
        <end position="163"/>
    </location>
</feature>
<reference evidence="5 6" key="1">
    <citation type="journal article" date="2013" name="Plant Cell">
        <title>The transition from a phytopathogenic smut ancestor to an anamorphic biocontrol agent deciphered by comparative whole-genome analysis.</title>
        <authorList>
            <person name="Lefebvre F."/>
            <person name="Joly D.L."/>
            <person name="Labbe C."/>
            <person name="Teichmann B."/>
            <person name="Linning R."/>
            <person name="Belzile F."/>
            <person name="Bakkeren G."/>
            <person name="Belanger R.R."/>
        </authorList>
    </citation>
    <scope>NUCLEOTIDE SEQUENCE [LARGE SCALE GENOMIC DNA]</scope>
    <source>
        <strain evidence="5 6">PF-1</strain>
    </source>
</reference>
<dbReference type="InterPro" id="IPR027417">
    <property type="entry name" value="P-loop_NTPase"/>
</dbReference>
<dbReference type="GO" id="GO:0140664">
    <property type="term" value="F:ATP-dependent DNA damage sensor activity"/>
    <property type="evidence" value="ECO:0007669"/>
    <property type="project" value="InterPro"/>
</dbReference>
<protein>
    <recommendedName>
        <fullName evidence="4">RecA family profile 1 domain-containing protein</fullName>
    </recommendedName>
</protein>
<dbReference type="SUPFAM" id="SSF52540">
    <property type="entry name" value="P-loop containing nucleoside triphosphate hydrolases"/>
    <property type="match status" value="1"/>
</dbReference>
<dbReference type="eggNOG" id="KOG1564">
    <property type="taxonomic scope" value="Eukaryota"/>
</dbReference>
<dbReference type="HOGENOM" id="CLU_426403_0_0_1"/>
<dbReference type="GO" id="GO:0061982">
    <property type="term" value="P:meiosis I cell cycle process"/>
    <property type="evidence" value="ECO:0007669"/>
    <property type="project" value="UniProtKB-ARBA"/>
</dbReference>
<evidence type="ECO:0000256" key="3">
    <source>
        <dbReference type="SAM" id="MobiDB-lite"/>
    </source>
</evidence>
<evidence type="ECO:0000313" key="6">
    <source>
        <dbReference type="Proteomes" id="UP000053664"/>
    </source>
</evidence>
<dbReference type="PROSITE" id="PS50162">
    <property type="entry name" value="RECA_2"/>
    <property type="match status" value="1"/>
</dbReference>
<dbReference type="EMBL" id="KE361630">
    <property type="protein sequence ID" value="EPQ29678.1"/>
    <property type="molecule type" value="Genomic_DNA"/>
</dbReference>
<keyword evidence="2" id="KW-0067">ATP-binding</keyword>
<feature type="region of interest" description="Disordered" evidence="3">
    <location>
        <begin position="718"/>
        <end position="749"/>
    </location>
</feature>
<dbReference type="PANTHER" id="PTHR22942">
    <property type="entry name" value="RECA/RAD51/RADA DNA STRAND-PAIRING FAMILY MEMBER"/>
    <property type="match status" value="1"/>
</dbReference>
<dbReference type="GO" id="GO:0000150">
    <property type="term" value="F:DNA strand exchange activity"/>
    <property type="evidence" value="ECO:0007669"/>
    <property type="project" value="TreeGrafter"/>
</dbReference>
<dbReference type="PANTHER" id="PTHR22942:SF66">
    <property type="entry name" value="RE19845P"/>
    <property type="match status" value="1"/>
</dbReference>
<gene>
    <name evidence="5" type="ORF">PFL1_02898</name>
</gene>
<feature type="compositionally biased region" description="Low complexity" evidence="3">
    <location>
        <begin position="132"/>
        <end position="147"/>
    </location>
</feature>
<dbReference type="GO" id="GO:0003690">
    <property type="term" value="F:double-stranded DNA binding"/>
    <property type="evidence" value="ECO:0007669"/>
    <property type="project" value="TreeGrafter"/>
</dbReference>
<sequence length="773" mass="80679">MTSLPVPVQDVASLSKRFKACCRRAKLFNADQIVLSKFEDLTNKLGLNHAEAGQVFRAAARTVAPRPAPVLGILMGSLPDEVAPYGSEDAADDTDGSSSEPSSLHSPAAAADTLLSSLIHEIHGNFDGQPASSSGSSSRTSEQGSNRSHTKSRSSSPPEVDVLGSGASVRTAAAHTDIIGGKRKAFDQGDALDSRGALNNGPATGEACSVHCGQIEEALYDGQPRRILTTGDTSLDDLLNGGVYRGALTEIVGESTSGKTQLAVQLAVCATLGLLPTGRELGANAVHDSAGPMASNDSVKVSGTTPRLDVGGATATAGGCCGIAYITSGGHSAAQAFVRRAVEVADSAVRKRLRNAAASAESCPNQQDEDAAVDQAKGQLLANMHIACVNDVEALDHALKFTLPGLFARTHQPAATPSVRCAHTSSAGQSGQQAPIGLVIVDSLPPLFHEDSATQSMDNLVHRSRALVEISDSLKRLAGSSPGPYGQRAGTMGAAVVVLNHVSDAFDAEKEIANRFVFSSSDRLRAARKGINTPNDAARDVWEADAMLAPMALPYAEQGAFFTGLLASVPPTLAETLSLVEPLRTPSSSGNLSSTQLYALQPKTAQLGHVWANSINVRLMLSKTRGRVSPDSAGLEYGLSRDATSPQRPQPHLLNVRRATVVFSSCGPSMLDGPGSSWTGVGPKRTRVSDRRNVRFVIRPDGVVALKPYTSLMVEARPPAREASNAPDITPGTARITPSATHDDDAHSETLDLDNDQLAAFEADLQSASLSID</sequence>
<organism evidence="5 6">
    <name type="scientific">Pseudozyma flocculosa PF-1</name>
    <dbReference type="NCBI Taxonomy" id="1277687"/>
    <lineage>
        <taxon>Eukaryota</taxon>
        <taxon>Fungi</taxon>
        <taxon>Dikarya</taxon>
        <taxon>Basidiomycota</taxon>
        <taxon>Ustilaginomycotina</taxon>
        <taxon>Ustilaginomycetes</taxon>
        <taxon>Ustilaginales</taxon>
        <taxon>Ustilaginaceae</taxon>
        <taxon>Pseudozyma</taxon>
    </lineage>
</organism>
<dbReference type="GO" id="GO:0003697">
    <property type="term" value="F:single-stranded DNA binding"/>
    <property type="evidence" value="ECO:0007669"/>
    <property type="project" value="TreeGrafter"/>
</dbReference>
<name>A0A061HAM8_9BASI</name>
<proteinExistence type="predicted"/>
<keyword evidence="1" id="KW-0547">Nucleotide-binding</keyword>
<evidence type="ECO:0000256" key="2">
    <source>
        <dbReference type="ARBA" id="ARBA00022840"/>
    </source>
</evidence>
<feature type="compositionally biased region" description="Low complexity" evidence="3">
    <location>
        <begin position="97"/>
        <end position="107"/>
    </location>
</feature>
<evidence type="ECO:0000256" key="1">
    <source>
        <dbReference type="ARBA" id="ARBA00022741"/>
    </source>
</evidence>
<accession>A0A061HAM8</accession>
<dbReference type="Pfam" id="PF08423">
    <property type="entry name" value="Rad51"/>
    <property type="match status" value="1"/>
</dbReference>
<feature type="region of interest" description="Disordered" evidence="3">
    <location>
        <begin position="83"/>
        <end position="107"/>
    </location>
</feature>
<dbReference type="Proteomes" id="UP000053664">
    <property type="component" value="Unassembled WGS sequence"/>
</dbReference>
<dbReference type="GO" id="GO:0006312">
    <property type="term" value="P:mitotic recombination"/>
    <property type="evidence" value="ECO:0007669"/>
    <property type="project" value="TreeGrafter"/>
</dbReference>
<feature type="domain" description="RecA family profile 1" evidence="4">
    <location>
        <begin position="224"/>
        <end position="274"/>
    </location>
</feature>
<dbReference type="AlphaFoldDB" id="A0A061HAM8"/>
<dbReference type="KEGG" id="pfp:PFL1_02898"/>
<dbReference type="OrthoDB" id="1861185at2759"/>
<dbReference type="GO" id="GO:0042148">
    <property type="term" value="P:DNA strand invasion"/>
    <property type="evidence" value="ECO:0007669"/>
    <property type="project" value="TreeGrafter"/>
</dbReference>
<dbReference type="InterPro" id="IPR013632">
    <property type="entry name" value="Rad51_C"/>
</dbReference>
<dbReference type="Gene3D" id="3.40.50.300">
    <property type="entry name" value="P-loop containing nucleotide triphosphate hydrolases"/>
    <property type="match status" value="1"/>
</dbReference>
<dbReference type="InterPro" id="IPR020588">
    <property type="entry name" value="RecA_ATP-bd"/>
</dbReference>
<dbReference type="GO" id="GO:0005524">
    <property type="term" value="F:ATP binding"/>
    <property type="evidence" value="ECO:0007669"/>
    <property type="project" value="UniProtKB-KW"/>
</dbReference>